<protein>
    <submittedName>
        <fullName evidence="1">Uncharacterized protein</fullName>
    </submittedName>
</protein>
<reference evidence="1" key="1">
    <citation type="journal article" date="2022" name="bioRxiv">
        <title>Sequencing and chromosome-scale assembly of the giantPleurodeles waltlgenome.</title>
        <authorList>
            <person name="Brown T."/>
            <person name="Elewa A."/>
            <person name="Iarovenko S."/>
            <person name="Subramanian E."/>
            <person name="Araus A.J."/>
            <person name="Petzold A."/>
            <person name="Susuki M."/>
            <person name="Suzuki K.-i.T."/>
            <person name="Hayashi T."/>
            <person name="Toyoda A."/>
            <person name="Oliveira C."/>
            <person name="Osipova E."/>
            <person name="Leigh N.D."/>
            <person name="Simon A."/>
            <person name="Yun M.H."/>
        </authorList>
    </citation>
    <scope>NUCLEOTIDE SEQUENCE</scope>
    <source>
        <strain evidence="1">20211129_DDA</strain>
        <tissue evidence="1">Liver</tissue>
    </source>
</reference>
<evidence type="ECO:0000313" key="1">
    <source>
        <dbReference type="EMBL" id="KAJ1164249.1"/>
    </source>
</evidence>
<dbReference type="AlphaFoldDB" id="A0AAV7SJI7"/>
<dbReference type="Proteomes" id="UP001066276">
    <property type="component" value="Chromosome 4_2"/>
</dbReference>
<name>A0AAV7SJI7_PLEWA</name>
<gene>
    <name evidence="1" type="ORF">NDU88_004694</name>
</gene>
<comment type="caution">
    <text evidence="1">The sequence shown here is derived from an EMBL/GenBank/DDBJ whole genome shotgun (WGS) entry which is preliminary data.</text>
</comment>
<organism evidence="1 2">
    <name type="scientific">Pleurodeles waltl</name>
    <name type="common">Iberian ribbed newt</name>
    <dbReference type="NCBI Taxonomy" id="8319"/>
    <lineage>
        <taxon>Eukaryota</taxon>
        <taxon>Metazoa</taxon>
        <taxon>Chordata</taxon>
        <taxon>Craniata</taxon>
        <taxon>Vertebrata</taxon>
        <taxon>Euteleostomi</taxon>
        <taxon>Amphibia</taxon>
        <taxon>Batrachia</taxon>
        <taxon>Caudata</taxon>
        <taxon>Salamandroidea</taxon>
        <taxon>Salamandridae</taxon>
        <taxon>Pleurodelinae</taxon>
        <taxon>Pleurodeles</taxon>
    </lineage>
</organism>
<keyword evidence="2" id="KW-1185">Reference proteome</keyword>
<dbReference type="EMBL" id="JANPWB010000008">
    <property type="protein sequence ID" value="KAJ1164249.1"/>
    <property type="molecule type" value="Genomic_DNA"/>
</dbReference>
<sequence length="110" mass="12304">MTRAPSDETFTEARPLHAMNGHFGCVRRIMLGGEGNLMVRDFISQDINLDTRVLDLTNNPQICILENGEEAELEIPEQAIKVLIHPQTKVIMRTDFGSIKKGVVEDQDGL</sequence>
<evidence type="ECO:0000313" key="2">
    <source>
        <dbReference type="Proteomes" id="UP001066276"/>
    </source>
</evidence>
<proteinExistence type="predicted"/>
<accession>A0AAV7SJI7</accession>